<feature type="domain" description="AMP-dependent synthetase/ligase" evidence="1">
    <location>
        <begin position="17"/>
        <end position="371"/>
    </location>
</feature>
<dbReference type="Pfam" id="PF00501">
    <property type="entry name" value="AMP-binding"/>
    <property type="match status" value="1"/>
</dbReference>
<dbReference type="InterPro" id="IPR045851">
    <property type="entry name" value="AMP-bd_C_sf"/>
</dbReference>
<protein>
    <submittedName>
        <fullName evidence="3">AMP-dependent synthetase</fullName>
    </submittedName>
</protein>
<sequence length="526" mass="56556">MTNALSTTLYQLFADNLPERAEKVALIDPEARITYGALGAEVDRIAAYLKAWRLPPGERVIVHLRKGAGEVAAMLAIAKVGGVVVNVNTQWTAEQLAFVADDCGARVMIVEPRAAAGLARTGRPKSVARVLVHGKAPDLPGYDDWAALPPACPGEGRPRLDTELAMIIYTSGSTGLPKGVMLSHRNILAGARSVARYLRLGENDRLLGVLPYSFDYGLNQLTTMLLVGGAVVHQPVALATEIVATMAREKVTGVAAVPPLWSQITRLLVQQPRLFPALRRVTNSGGKIPLNILEGMRDVFAGADIYLMYGLTESFRSTFLAPERFATKMGAIGRAIPGAEVHVIRADGGLAGPGEQGELVHRGPLVSLGYWNRPEATAAKIRPCAALAALIGDEKVVWSGDTVRIDADGDIWFVSRADAMIKTSGFRLSPDEVEDLVCRSGLVGDAVAFGVEDEEFGQVVHVAVTPLEGFEVAALLSHCRAVMPGYMVPRRIHVWPDAMPRTASGKLARPEVIRRSMPGPERRPEI</sequence>
<reference evidence="3 4" key="1">
    <citation type="submission" date="2017-08" db="EMBL/GenBank/DDBJ databases">
        <title>Infants hospitalized years apart are colonized by the same room-sourced microbial strains.</title>
        <authorList>
            <person name="Brooks B."/>
            <person name="Olm M.R."/>
            <person name="Firek B.A."/>
            <person name="Baker R."/>
            <person name="Thomas B.C."/>
            <person name="Morowitz M.J."/>
            <person name="Banfield J.F."/>
        </authorList>
    </citation>
    <scope>NUCLEOTIDE SEQUENCE [LARGE SCALE GENOMIC DNA]</scope>
    <source>
        <strain evidence="3">S2_005_002_R2_34</strain>
    </source>
</reference>
<dbReference type="InterPro" id="IPR050237">
    <property type="entry name" value="ATP-dep_AMP-bd_enzyme"/>
</dbReference>
<evidence type="ECO:0000259" key="2">
    <source>
        <dbReference type="Pfam" id="PF13193"/>
    </source>
</evidence>
<accession>A0A2W5N323</accession>
<evidence type="ECO:0000259" key="1">
    <source>
        <dbReference type="Pfam" id="PF00501"/>
    </source>
</evidence>
<name>A0A2W5N323_RHOSU</name>
<gene>
    <name evidence="3" type="ORF">DI556_16370</name>
</gene>
<evidence type="ECO:0000313" key="4">
    <source>
        <dbReference type="Proteomes" id="UP000249185"/>
    </source>
</evidence>
<organism evidence="3 4">
    <name type="scientific">Rhodovulum sulfidophilum</name>
    <name type="common">Rhodobacter sulfidophilus</name>
    <dbReference type="NCBI Taxonomy" id="35806"/>
    <lineage>
        <taxon>Bacteria</taxon>
        <taxon>Pseudomonadati</taxon>
        <taxon>Pseudomonadota</taxon>
        <taxon>Alphaproteobacteria</taxon>
        <taxon>Rhodobacterales</taxon>
        <taxon>Paracoccaceae</taxon>
        <taxon>Rhodovulum</taxon>
    </lineage>
</organism>
<dbReference type="PROSITE" id="PS00455">
    <property type="entry name" value="AMP_BINDING"/>
    <property type="match status" value="1"/>
</dbReference>
<dbReference type="PANTHER" id="PTHR43767">
    <property type="entry name" value="LONG-CHAIN-FATTY-ACID--COA LIGASE"/>
    <property type="match status" value="1"/>
</dbReference>
<dbReference type="Gene3D" id="3.40.50.12780">
    <property type="entry name" value="N-terminal domain of ligase-like"/>
    <property type="match status" value="1"/>
</dbReference>
<dbReference type="GO" id="GO:0016878">
    <property type="term" value="F:acid-thiol ligase activity"/>
    <property type="evidence" value="ECO:0007669"/>
    <property type="project" value="UniProtKB-ARBA"/>
</dbReference>
<dbReference type="SUPFAM" id="SSF56801">
    <property type="entry name" value="Acetyl-CoA synthetase-like"/>
    <property type="match status" value="1"/>
</dbReference>
<dbReference type="InterPro" id="IPR042099">
    <property type="entry name" value="ANL_N_sf"/>
</dbReference>
<dbReference type="Gene3D" id="3.30.300.30">
    <property type="match status" value="1"/>
</dbReference>
<dbReference type="Pfam" id="PF13193">
    <property type="entry name" value="AMP-binding_C"/>
    <property type="match status" value="1"/>
</dbReference>
<dbReference type="InterPro" id="IPR000873">
    <property type="entry name" value="AMP-dep_synth/lig_dom"/>
</dbReference>
<dbReference type="PANTHER" id="PTHR43767:SF1">
    <property type="entry name" value="NONRIBOSOMAL PEPTIDE SYNTHASE PES1 (EUROFUNG)-RELATED"/>
    <property type="match status" value="1"/>
</dbReference>
<dbReference type="InterPro" id="IPR025110">
    <property type="entry name" value="AMP-bd_C"/>
</dbReference>
<dbReference type="EMBL" id="QFPW01000015">
    <property type="protein sequence ID" value="PZQ47786.1"/>
    <property type="molecule type" value="Genomic_DNA"/>
</dbReference>
<dbReference type="AlphaFoldDB" id="A0A2W5N323"/>
<dbReference type="Proteomes" id="UP000249185">
    <property type="component" value="Unassembled WGS sequence"/>
</dbReference>
<feature type="domain" description="AMP-binding enzyme C-terminal" evidence="2">
    <location>
        <begin position="432"/>
        <end position="506"/>
    </location>
</feature>
<proteinExistence type="predicted"/>
<dbReference type="InterPro" id="IPR020845">
    <property type="entry name" value="AMP-binding_CS"/>
</dbReference>
<evidence type="ECO:0000313" key="3">
    <source>
        <dbReference type="EMBL" id="PZQ47786.1"/>
    </source>
</evidence>
<comment type="caution">
    <text evidence="3">The sequence shown here is derived from an EMBL/GenBank/DDBJ whole genome shotgun (WGS) entry which is preliminary data.</text>
</comment>